<gene>
    <name evidence="2" type="ORF">MPAN_016340</name>
</gene>
<dbReference type="PANTHER" id="PTHR43777">
    <property type="entry name" value="MOLYBDENUM COFACTOR CYTIDYLYLTRANSFERASE"/>
    <property type="match status" value="1"/>
</dbReference>
<dbReference type="Proteomes" id="UP000620133">
    <property type="component" value="Chromosome"/>
</dbReference>
<sequence length="197" mass="22482">MADGIILAAGYSSRAKTNKMLLMFKNESLIFHSINGMMPFVSHIFVITGHYHKEITDALKDLKDVTCIENKNYSQGMFSSIKTGASFVSNDFFILPGDCPFVDALTYEKLLQGTKEMRVPSYQGRKGHPLFIQKHLIKELIDEPDSSNLRDFRNQHDLEIIETNDPNVLKDIDTIEDYLKLEKPLRKPTILNKSSIK</sequence>
<evidence type="ECO:0000259" key="1">
    <source>
        <dbReference type="Pfam" id="PF12804"/>
    </source>
</evidence>
<dbReference type="PANTHER" id="PTHR43777:SF1">
    <property type="entry name" value="MOLYBDENUM COFACTOR CYTIDYLYLTRANSFERASE"/>
    <property type="match status" value="1"/>
</dbReference>
<dbReference type="AlphaFoldDB" id="A0A7U9THT1"/>
<dbReference type="InterPro" id="IPR025877">
    <property type="entry name" value="MobA-like_NTP_Trfase"/>
</dbReference>
<evidence type="ECO:0000313" key="3">
    <source>
        <dbReference type="Proteomes" id="UP000620133"/>
    </source>
</evidence>
<keyword evidence="3" id="KW-1185">Reference proteome</keyword>
<accession>A0A7U9THT1</accession>
<dbReference type="Pfam" id="PF12804">
    <property type="entry name" value="NTP_transf_3"/>
    <property type="match status" value="1"/>
</dbReference>
<evidence type="ECO:0000313" key="2">
    <source>
        <dbReference type="EMBL" id="BCR36741.1"/>
    </source>
</evidence>
<organism evidence="2 3">
    <name type="scientific">Mariniplasma anaerobium</name>
    <dbReference type="NCBI Taxonomy" id="2735436"/>
    <lineage>
        <taxon>Bacteria</taxon>
        <taxon>Bacillati</taxon>
        <taxon>Mycoplasmatota</taxon>
        <taxon>Mollicutes</taxon>
        <taxon>Acholeplasmatales</taxon>
        <taxon>Acholeplasmataceae</taxon>
        <taxon>Mariniplasma</taxon>
    </lineage>
</organism>
<dbReference type="GO" id="GO:0016779">
    <property type="term" value="F:nucleotidyltransferase activity"/>
    <property type="evidence" value="ECO:0007669"/>
    <property type="project" value="UniProtKB-ARBA"/>
</dbReference>
<dbReference type="SUPFAM" id="SSF53448">
    <property type="entry name" value="Nucleotide-diphospho-sugar transferases"/>
    <property type="match status" value="1"/>
</dbReference>
<dbReference type="EMBL" id="AP024412">
    <property type="protein sequence ID" value="BCR36741.1"/>
    <property type="molecule type" value="Genomic_DNA"/>
</dbReference>
<dbReference type="Gene3D" id="3.90.550.10">
    <property type="entry name" value="Spore Coat Polysaccharide Biosynthesis Protein SpsA, Chain A"/>
    <property type="match status" value="1"/>
</dbReference>
<dbReference type="CDD" id="cd04182">
    <property type="entry name" value="GT_2_like_f"/>
    <property type="match status" value="1"/>
</dbReference>
<feature type="domain" description="MobA-like NTP transferase" evidence="1">
    <location>
        <begin position="4"/>
        <end position="156"/>
    </location>
</feature>
<name>A0A7U9THT1_9MOLU</name>
<proteinExistence type="predicted"/>
<protein>
    <recommendedName>
        <fullName evidence="1">MobA-like NTP transferase domain-containing protein</fullName>
    </recommendedName>
</protein>
<dbReference type="RefSeq" id="WP_176239386.1">
    <property type="nucleotide sequence ID" value="NZ_AP024412.1"/>
</dbReference>
<dbReference type="KEGG" id="manr:MPAN_016340"/>
<reference evidence="2" key="1">
    <citation type="submission" date="2021-01" db="EMBL/GenBank/DDBJ databases">
        <title>Draft genome sequence of Acholeplasmataceae bacterium strain Mahy22.</title>
        <authorList>
            <person name="Watanabe M."/>
            <person name="Kojima H."/>
            <person name="Fukui M."/>
        </authorList>
    </citation>
    <scope>NUCLEOTIDE SEQUENCE</scope>
    <source>
        <strain evidence="2">Mahy22</strain>
    </source>
</reference>
<dbReference type="InterPro" id="IPR029044">
    <property type="entry name" value="Nucleotide-diphossugar_trans"/>
</dbReference>